<dbReference type="AlphaFoldDB" id="A0A327M9M9"/>
<feature type="domain" description="UDP-glucose/GDP-mannose dehydrogenase C-terminal" evidence="4">
    <location>
        <begin position="356"/>
        <end position="455"/>
    </location>
</feature>
<dbReference type="InterPro" id="IPR017476">
    <property type="entry name" value="UDP-Glc/GDP-Man"/>
</dbReference>
<evidence type="ECO:0000256" key="1">
    <source>
        <dbReference type="ARBA" id="ARBA00023002"/>
    </source>
</evidence>
<protein>
    <submittedName>
        <fullName evidence="5">Nucleotide sugar dehydrogenase</fullName>
    </submittedName>
</protein>
<evidence type="ECO:0000313" key="6">
    <source>
        <dbReference type="Proteomes" id="UP000249065"/>
    </source>
</evidence>
<dbReference type="NCBIfam" id="TIGR03026">
    <property type="entry name" value="NDP-sugDHase"/>
    <property type="match status" value="1"/>
</dbReference>
<dbReference type="InterPro" id="IPR028359">
    <property type="entry name" value="UDP_ManNAc/GlcNAc_DH"/>
</dbReference>
<dbReference type="OrthoDB" id="9803238at2"/>
<reference evidence="6" key="1">
    <citation type="submission" date="2018-06" db="EMBL/GenBank/DDBJ databases">
        <authorList>
            <person name="Khan S.A."/>
        </authorList>
    </citation>
    <scope>NUCLEOTIDE SEQUENCE [LARGE SCALE GENOMIC DNA]</scope>
    <source>
        <strain evidence="6">DB-1506</strain>
    </source>
</reference>
<dbReference type="SUPFAM" id="SSF51735">
    <property type="entry name" value="NAD(P)-binding Rossmann-fold domains"/>
    <property type="match status" value="1"/>
</dbReference>
<dbReference type="SMART" id="SM00984">
    <property type="entry name" value="UDPG_MGDP_dh_C"/>
    <property type="match status" value="1"/>
</dbReference>
<dbReference type="Pfam" id="PF03721">
    <property type="entry name" value="UDPG_MGDP_dh_N"/>
    <property type="match status" value="1"/>
</dbReference>
<dbReference type="InterPro" id="IPR014027">
    <property type="entry name" value="UDP-Glc/GDP-Man_DH_C"/>
</dbReference>
<dbReference type="InterPro" id="IPR014026">
    <property type="entry name" value="UDP-Glc/GDP-Man_DH_dimer"/>
</dbReference>
<dbReference type="PANTHER" id="PTHR43491">
    <property type="entry name" value="UDP-N-ACETYL-D-MANNOSAMINE DEHYDROGENASE"/>
    <property type="match status" value="1"/>
</dbReference>
<organism evidence="5 6">
    <name type="scientific">Roseicella frigidaeris</name>
    <dbReference type="NCBI Taxonomy" id="2230885"/>
    <lineage>
        <taxon>Bacteria</taxon>
        <taxon>Pseudomonadati</taxon>
        <taxon>Pseudomonadota</taxon>
        <taxon>Alphaproteobacteria</taxon>
        <taxon>Acetobacterales</taxon>
        <taxon>Roseomonadaceae</taxon>
        <taxon>Roseicella</taxon>
    </lineage>
</organism>
<proteinExistence type="inferred from homology"/>
<dbReference type="InterPro" id="IPR036220">
    <property type="entry name" value="UDP-Glc/GDP-Man_DH_C_sf"/>
</dbReference>
<name>A0A327M9M9_9PROT</name>
<dbReference type="Pfam" id="PF03720">
    <property type="entry name" value="UDPG_MGDP_dh_C"/>
    <property type="match status" value="1"/>
</dbReference>
<keyword evidence="6" id="KW-1185">Reference proteome</keyword>
<dbReference type="GO" id="GO:0016628">
    <property type="term" value="F:oxidoreductase activity, acting on the CH-CH group of donors, NAD or NADP as acceptor"/>
    <property type="evidence" value="ECO:0007669"/>
    <property type="project" value="InterPro"/>
</dbReference>
<dbReference type="Pfam" id="PF00984">
    <property type="entry name" value="UDPG_MGDP_dh"/>
    <property type="match status" value="1"/>
</dbReference>
<dbReference type="Gene3D" id="3.40.50.720">
    <property type="entry name" value="NAD(P)-binding Rossmann-like Domain"/>
    <property type="match status" value="2"/>
</dbReference>
<comment type="similarity">
    <text evidence="3">Belongs to the UDP-glucose/GDP-mannose dehydrogenase family.</text>
</comment>
<dbReference type="InterPro" id="IPR001732">
    <property type="entry name" value="UDP-Glc/GDP-Man_DH_N"/>
</dbReference>
<dbReference type="GO" id="GO:0051287">
    <property type="term" value="F:NAD binding"/>
    <property type="evidence" value="ECO:0007669"/>
    <property type="project" value="InterPro"/>
</dbReference>
<dbReference type="EMBL" id="QLIX01000006">
    <property type="protein sequence ID" value="RAI59115.1"/>
    <property type="molecule type" value="Genomic_DNA"/>
</dbReference>
<sequence>MLLTKRDAAAARLPATDAAPGAAEAARLTQLEARFAARAARIAVIGLGYAGLPMALALAEAGFQTLGIDQDVGKLARLAAGETGMRHVGPERLAPALASGRFAVSGDPARLAEADAILICVPTPLGPDRAPDLAAVRLAAATAARALRPGQLVVLESTTWPGTTREVVQPILEAGGLRCGVDVFLAYSPEREDPGNSRFRTATIPRVVGGADPAALRLARALYGAVIEQVVPVASLEAAEAVKLVENAFRAVNIAFANEMKLVLGALGIDVWEVVAAAASKPFGYMPFWPGPGVGGHCIPVDPLYLAWKARAAGVPARVVELAGEINADMPFHVLTALQAALRGRLGRGLAGSRILLLGVAYKPDIEDVRESPALRLIELIEGQGGEVAYHDPLVPVLPALPEHPGLAGRRSRPWAEALARCDAAVIVTDHAGIDYAGLCAALPLVVDTRDACARRGLRGAQIVKA</sequence>
<accession>A0A327M9M9</accession>
<gene>
    <name evidence="5" type="ORF">DOO78_11350</name>
</gene>
<dbReference type="InterPro" id="IPR008927">
    <property type="entry name" value="6-PGluconate_DH-like_C_sf"/>
</dbReference>
<comment type="caution">
    <text evidence="5">The sequence shown here is derived from an EMBL/GenBank/DDBJ whole genome shotgun (WGS) entry which is preliminary data.</text>
</comment>
<dbReference type="PANTHER" id="PTHR43491:SF1">
    <property type="entry name" value="UDP-N-ACETYL-D-MANNOSAMINE DEHYDROGENASE"/>
    <property type="match status" value="1"/>
</dbReference>
<dbReference type="PIRSF" id="PIRSF500136">
    <property type="entry name" value="UDP_ManNAc_DH"/>
    <property type="match status" value="1"/>
</dbReference>
<dbReference type="Proteomes" id="UP000249065">
    <property type="component" value="Unassembled WGS sequence"/>
</dbReference>
<keyword evidence="1" id="KW-0560">Oxidoreductase</keyword>
<dbReference type="PIRSF" id="PIRSF000124">
    <property type="entry name" value="UDPglc_GDPman_dh"/>
    <property type="match status" value="1"/>
</dbReference>
<keyword evidence="2" id="KW-0520">NAD</keyword>
<evidence type="ECO:0000256" key="2">
    <source>
        <dbReference type="ARBA" id="ARBA00023027"/>
    </source>
</evidence>
<dbReference type="SUPFAM" id="SSF48179">
    <property type="entry name" value="6-phosphogluconate dehydrogenase C-terminal domain-like"/>
    <property type="match status" value="1"/>
</dbReference>
<dbReference type="RefSeq" id="WP_111469866.1">
    <property type="nucleotide sequence ID" value="NZ_QLIX01000006.1"/>
</dbReference>
<dbReference type="GO" id="GO:0016616">
    <property type="term" value="F:oxidoreductase activity, acting on the CH-OH group of donors, NAD or NADP as acceptor"/>
    <property type="evidence" value="ECO:0007669"/>
    <property type="project" value="InterPro"/>
</dbReference>
<evidence type="ECO:0000256" key="3">
    <source>
        <dbReference type="PIRNR" id="PIRNR000124"/>
    </source>
</evidence>
<dbReference type="GO" id="GO:0000271">
    <property type="term" value="P:polysaccharide biosynthetic process"/>
    <property type="evidence" value="ECO:0007669"/>
    <property type="project" value="InterPro"/>
</dbReference>
<dbReference type="InterPro" id="IPR036291">
    <property type="entry name" value="NAD(P)-bd_dom_sf"/>
</dbReference>
<dbReference type="SUPFAM" id="SSF52413">
    <property type="entry name" value="UDP-glucose/GDP-mannose dehydrogenase C-terminal domain"/>
    <property type="match status" value="1"/>
</dbReference>
<evidence type="ECO:0000259" key="4">
    <source>
        <dbReference type="SMART" id="SM00984"/>
    </source>
</evidence>
<evidence type="ECO:0000313" key="5">
    <source>
        <dbReference type="EMBL" id="RAI59115.1"/>
    </source>
</evidence>